<dbReference type="OrthoDB" id="5400196at2759"/>
<keyword evidence="1" id="KW-1133">Transmembrane helix</keyword>
<gene>
    <name evidence="2" type="ORF">FH972_022042</name>
</gene>
<keyword evidence="1" id="KW-0812">Transmembrane</keyword>
<sequence length="662" mass="72029">MKTPATKQRAGTRQSNELPLQAPWRCSLDASHKRFLVTLPTLPFFGKSSMGVDAVAVTEDRPFIMAERSFSMLKTPEARVDSDDPSLAEEAPAHIETSPTVLHDASDSATIWGARFAIALNCAVVAVLITFIPVEIYINRMDLLSTYDRSLYVVGTTLLGTMIAAYTNSQLRRLWLGIILKQTLPTVTLSNNRASRARTLLGLGNVREQIHGSDITVSMMLVGLLTAAIVTGLTPSTKMSKFPYSIPFTLNQDYGPPCFYQTTKNLSGSPFVWRSSNGSFFNFNESDLRCSTYTVPALLRQPEKYKIGPHSAAYVMMGTTVNVGAVGTPYDTSTGFIDGFGLGSTIEDATFDGHTDHFTSSTACMPNIVSTPYRCYPAGKTSVNNQTLTVSGSGCRATTNLTVRPDFVSTTTTGICINETDIGRAKLVFGGTKGWAERFANAIDEGLKVRSVPPPSRSQLYSVACDLVIDGSVSFRSVNLSATGVWSSLQVTGNEPCTPLDPAGNVVSPMAFLTDEALASGVLAAHQFLAERKYWDGDMQMLWRLLDSSQASSSISHRSVPIPVSPHRRDYYIFNNSRNSLEDTLGMLTAAAMGAYWGSVVTRPLNFASDQVISGGEMCLPGSRVGSGEWWALVLIIPSLYSIVALLYLLQKKRGYRKRSKR</sequence>
<accession>A0A5N6KR30</accession>
<feature type="transmembrane region" description="Helical" evidence="1">
    <location>
        <begin position="116"/>
        <end position="138"/>
    </location>
</feature>
<evidence type="ECO:0000256" key="1">
    <source>
        <dbReference type="SAM" id="Phobius"/>
    </source>
</evidence>
<comment type="caution">
    <text evidence="2">The sequence shown here is derived from an EMBL/GenBank/DDBJ whole genome shotgun (WGS) entry which is preliminary data.</text>
</comment>
<organism evidence="2 3">
    <name type="scientific">Carpinus fangiana</name>
    <dbReference type="NCBI Taxonomy" id="176857"/>
    <lineage>
        <taxon>Eukaryota</taxon>
        <taxon>Viridiplantae</taxon>
        <taxon>Streptophyta</taxon>
        <taxon>Embryophyta</taxon>
        <taxon>Tracheophyta</taxon>
        <taxon>Spermatophyta</taxon>
        <taxon>Magnoliopsida</taxon>
        <taxon>eudicotyledons</taxon>
        <taxon>Gunneridae</taxon>
        <taxon>Pentapetalae</taxon>
        <taxon>rosids</taxon>
        <taxon>fabids</taxon>
        <taxon>Fagales</taxon>
        <taxon>Betulaceae</taxon>
        <taxon>Carpinus</taxon>
    </lineage>
</organism>
<feature type="transmembrane region" description="Helical" evidence="1">
    <location>
        <begin position="215"/>
        <end position="233"/>
    </location>
</feature>
<keyword evidence="3" id="KW-1185">Reference proteome</keyword>
<keyword evidence="1" id="KW-0472">Membrane</keyword>
<reference evidence="2 3" key="1">
    <citation type="submission" date="2019-06" db="EMBL/GenBank/DDBJ databases">
        <title>A chromosomal-level reference genome of Carpinus fangiana (Coryloideae, Betulaceae).</title>
        <authorList>
            <person name="Yang X."/>
            <person name="Wang Z."/>
            <person name="Zhang L."/>
            <person name="Hao G."/>
            <person name="Liu J."/>
            <person name="Yang Y."/>
        </authorList>
    </citation>
    <scope>NUCLEOTIDE SEQUENCE [LARGE SCALE GENOMIC DNA]</scope>
    <source>
        <strain evidence="2">Cfa_2016G</strain>
        <tissue evidence="2">Leaf</tissue>
    </source>
</reference>
<feature type="transmembrane region" description="Helical" evidence="1">
    <location>
        <begin position="150"/>
        <end position="167"/>
    </location>
</feature>
<name>A0A5N6KR30_9ROSI</name>
<dbReference type="Proteomes" id="UP000327013">
    <property type="component" value="Unassembled WGS sequence"/>
</dbReference>
<evidence type="ECO:0000313" key="3">
    <source>
        <dbReference type="Proteomes" id="UP000327013"/>
    </source>
</evidence>
<dbReference type="AlphaFoldDB" id="A0A5N6KR30"/>
<proteinExistence type="predicted"/>
<evidence type="ECO:0000313" key="2">
    <source>
        <dbReference type="EMBL" id="KAB8339106.1"/>
    </source>
</evidence>
<feature type="transmembrane region" description="Helical" evidence="1">
    <location>
        <begin position="630"/>
        <end position="650"/>
    </location>
</feature>
<protein>
    <submittedName>
        <fullName evidence="2">Uncharacterized protein</fullName>
    </submittedName>
</protein>
<dbReference type="EMBL" id="VIBQ01000010">
    <property type="protein sequence ID" value="KAB8339106.1"/>
    <property type="molecule type" value="Genomic_DNA"/>
</dbReference>